<evidence type="ECO:0000313" key="2">
    <source>
        <dbReference type="Proteomes" id="UP000634136"/>
    </source>
</evidence>
<protein>
    <submittedName>
        <fullName evidence="1">Uncharacterized protein</fullName>
    </submittedName>
</protein>
<dbReference type="EMBL" id="JAAIUW010000003">
    <property type="protein sequence ID" value="KAF7839923.1"/>
    <property type="molecule type" value="Genomic_DNA"/>
</dbReference>
<evidence type="ECO:0000313" key="1">
    <source>
        <dbReference type="EMBL" id="KAF7839923.1"/>
    </source>
</evidence>
<reference evidence="1" key="1">
    <citation type="submission" date="2020-09" db="EMBL/GenBank/DDBJ databases">
        <title>Genome-Enabled Discovery of Anthraquinone Biosynthesis in Senna tora.</title>
        <authorList>
            <person name="Kang S.-H."/>
            <person name="Pandey R.P."/>
            <person name="Lee C.-M."/>
            <person name="Sim J.-S."/>
            <person name="Jeong J.-T."/>
            <person name="Choi B.-S."/>
            <person name="Jung M."/>
            <person name="Ginzburg D."/>
            <person name="Zhao K."/>
            <person name="Won S.Y."/>
            <person name="Oh T.-J."/>
            <person name="Yu Y."/>
            <person name="Kim N.-H."/>
            <person name="Lee O.R."/>
            <person name="Lee T.-H."/>
            <person name="Bashyal P."/>
            <person name="Kim T.-S."/>
            <person name="Lee W.-H."/>
            <person name="Kawkins C."/>
            <person name="Kim C.-K."/>
            <person name="Kim J.S."/>
            <person name="Ahn B.O."/>
            <person name="Rhee S.Y."/>
            <person name="Sohng J.K."/>
        </authorList>
    </citation>
    <scope>NUCLEOTIDE SEQUENCE</scope>
    <source>
        <tissue evidence="1">Leaf</tissue>
    </source>
</reference>
<keyword evidence="2" id="KW-1185">Reference proteome</keyword>
<proteinExistence type="predicted"/>
<dbReference type="AlphaFoldDB" id="A0A834XA36"/>
<organism evidence="1 2">
    <name type="scientific">Senna tora</name>
    <dbReference type="NCBI Taxonomy" id="362788"/>
    <lineage>
        <taxon>Eukaryota</taxon>
        <taxon>Viridiplantae</taxon>
        <taxon>Streptophyta</taxon>
        <taxon>Embryophyta</taxon>
        <taxon>Tracheophyta</taxon>
        <taxon>Spermatophyta</taxon>
        <taxon>Magnoliopsida</taxon>
        <taxon>eudicotyledons</taxon>
        <taxon>Gunneridae</taxon>
        <taxon>Pentapetalae</taxon>
        <taxon>rosids</taxon>
        <taxon>fabids</taxon>
        <taxon>Fabales</taxon>
        <taxon>Fabaceae</taxon>
        <taxon>Caesalpinioideae</taxon>
        <taxon>Cassia clade</taxon>
        <taxon>Senna</taxon>
    </lineage>
</organism>
<gene>
    <name evidence="1" type="ORF">G2W53_008405</name>
</gene>
<accession>A0A834XA36</accession>
<comment type="caution">
    <text evidence="1">The sequence shown here is derived from an EMBL/GenBank/DDBJ whole genome shotgun (WGS) entry which is preliminary data.</text>
</comment>
<sequence length="52" mass="5652">MKQGKTCGSDVAVGLGIFHESRGRVVMFWVLAGEGGGVRMEIRKGRDDDVED</sequence>
<name>A0A834XA36_9FABA</name>
<dbReference type="Proteomes" id="UP000634136">
    <property type="component" value="Unassembled WGS sequence"/>
</dbReference>